<dbReference type="AlphaFoldDB" id="A0A4R4VP96"/>
<dbReference type="GO" id="GO:0071972">
    <property type="term" value="F:peptidoglycan L,D-transpeptidase activity"/>
    <property type="evidence" value="ECO:0007669"/>
    <property type="project" value="TreeGrafter"/>
</dbReference>
<evidence type="ECO:0000259" key="2">
    <source>
        <dbReference type="Pfam" id="PF00905"/>
    </source>
</evidence>
<feature type="transmembrane region" description="Helical" evidence="1">
    <location>
        <begin position="26"/>
        <end position="45"/>
    </location>
</feature>
<dbReference type="GO" id="GO:0046677">
    <property type="term" value="P:response to antibiotic"/>
    <property type="evidence" value="ECO:0007669"/>
    <property type="project" value="InterPro"/>
</dbReference>
<dbReference type="GO" id="GO:0071555">
    <property type="term" value="P:cell wall organization"/>
    <property type="evidence" value="ECO:0007669"/>
    <property type="project" value="TreeGrafter"/>
</dbReference>
<keyword evidence="5" id="KW-1185">Reference proteome</keyword>
<keyword evidence="1" id="KW-0812">Transmembrane</keyword>
<dbReference type="InterPro" id="IPR007887">
    <property type="entry name" value="MecA_N"/>
</dbReference>
<dbReference type="PANTHER" id="PTHR30627:SF24">
    <property type="entry name" value="PENICILLIN-BINDING PROTEIN 4B"/>
    <property type="match status" value="1"/>
</dbReference>
<dbReference type="GO" id="GO:0051301">
    <property type="term" value="P:cell division"/>
    <property type="evidence" value="ECO:0007669"/>
    <property type="project" value="UniProtKB-KW"/>
</dbReference>
<proteinExistence type="predicted"/>
<accession>A0A4R4VP96</accession>
<name>A0A4R4VP96_9ACTN</name>
<comment type="caution">
    <text evidence="4">The sequence shown here is derived from an EMBL/GenBank/DDBJ whole genome shotgun (WGS) entry which is preliminary data.</text>
</comment>
<sequence>MAPQTGTNYANLRPEQPPRRRRRWPWIAAGLLVPVVAAGGVIWALRTEGSPEQTADAYLAAWSGQDYAAMRELVVDPPADFERRHRRFLADLKATRAGFHRPEPSGVFARSAADGDGDGVVGFVAELTGEHDWRYSGGLKLVESGRTWKVAWTPAALHPLLKEGRSLRVITEQGDPPRVVAADGTTISTPDAPGSVQQLVEGIKHTFPDRFTTPRHSRIDLYEGNKVLQTVVKPGAKRPLQTTIDLKVHRAGARALEGVSKPRSLVALRASTGEILAAINAPGGFNRALLGKYPPGSTFKVVTASALVADGTEPAQKVACPAERNIGGFPFHNAGYEDFGTLSFRDAFAHSCNTTFGELAVAELNGGRLGEVAESFGFGVPITPGVPAVRAEFPDPKDDTDLASAAIGQGRVLASPLNMASVAAAIASGAYIPPRLVKEEHIPDARPSQPRPLERGVVAALRKLMPAVVTDGTAHAVRFPAGTAGKTGTAEYGSGKEPPAHSWFIGYKGDLAFAVVVEGGGAGSAVAAPIAARFLDALP</sequence>
<dbReference type="Pfam" id="PF00905">
    <property type="entry name" value="Transpeptidase"/>
    <property type="match status" value="1"/>
</dbReference>
<dbReference type="InterPro" id="IPR050515">
    <property type="entry name" value="Beta-lactam/transpept"/>
</dbReference>
<evidence type="ECO:0000313" key="5">
    <source>
        <dbReference type="Proteomes" id="UP000295258"/>
    </source>
</evidence>
<reference evidence="4 5" key="1">
    <citation type="submission" date="2019-03" db="EMBL/GenBank/DDBJ databases">
        <title>Draft genome sequences of novel Actinobacteria.</title>
        <authorList>
            <person name="Sahin N."/>
            <person name="Ay H."/>
            <person name="Saygin H."/>
        </authorList>
    </citation>
    <scope>NUCLEOTIDE SEQUENCE [LARGE SCALE GENOMIC DNA]</scope>
    <source>
        <strain evidence="4 5">KC310</strain>
    </source>
</reference>
<organism evidence="4 5">
    <name type="scientific">Nonomuraea deserti</name>
    <dbReference type="NCBI Taxonomy" id="1848322"/>
    <lineage>
        <taxon>Bacteria</taxon>
        <taxon>Bacillati</taxon>
        <taxon>Actinomycetota</taxon>
        <taxon>Actinomycetes</taxon>
        <taxon>Streptosporangiales</taxon>
        <taxon>Streptosporangiaceae</taxon>
        <taxon>Nonomuraea</taxon>
    </lineage>
</organism>
<evidence type="ECO:0000256" key="1">
    <source>
        <dbReference type="SAM" id="Phobius"/>
    </source>
</evidence>
<keyword evidence="1" id="KW-0472">Membrane</keyword>
<dbReference type="EMBL" id="SMKO01000036">
    <property type="protein sequence ID" value="TDD05827.1"/>
    <property type="molecule type" value="Genomic_DNA"/>
</dbReference>
<dbReference type="Proteomes" id="UP000295258">
    <property type="component" value="Unassembled WGS sequence"/>
</dbReference>
<feature type="domain" description="NTF2-like N-terminal transpeptidase" evidence="3">
    <location>
        <begin position="50"/>
        <end position="164"/>
    </location>
</feature>
<keyword evidence="4" id="KW-0131">Cell cycle</keyword>
<protein>
    <submittedName>
        <fullName evidence="4">Cell division protein FtsI</fullName>
    </submittedName>
</protein>
<gene>
    <name evidence="4" type="ORF">E1292_16285</name>
</gene>
<dbReference type="PANTHER" id="PTHR30627">
    <property type="entry name" value="PEPTIDOGLYCAN D,D-TRANSPEPTIDASE"/>
    <property type="match status" value="1"/>
</dbReference>
<keyword evidence="4" id="KW-0132">Cell division</keyword>
<dbReference type="SUPFAM" id="SSF56601">
    <property type="entry name" value="beta-lactamase/transpeptidase-like"/>
    <property type="match status" value="1"/>
</dbReference>
<dbReference type="InterPro" id="IPR012338">
    <property type="entry name" value="Beta-lactam/transpept-like"/>
</dbReference>
<feature type="domain" description="Penicillin-binding protein transpeptidase" evidence="2">
    <location>
        <begin position="265"/>
        <end position="535"/>
    </location>
</feature>
<dbReference type="InterPro" id="IPR001460">
    <property type="entry name" value="PCN-bd_Tpept"/>
</dbReference>
<dbReference type="Pfam" id="PF05223">
    <property type="entry name" value="MecA_N"/>
    <property type="match status" value="1"/>
</dbReference>
<keyword evidence="1" id="KW-1133">Transmembrane helix</keyword>
<dbReference type="Gene3D" id="3.40.710.10">
    <property type="entry name" value="DD-peptidase/beta-lactamase superfamily"/>
    <property type="match status" value="1"/>
</dbReference>
<dbReference type="RefSeq" id="WP_132596056.1">
    <property type="nucleotide sequence ID" value="NZ_SMKO01000036.1"/>
</dbReference>
<dbReference type="GO" id="GO:0008658">
    <property type="term" value="F:penicillin binding"/>
    <property type="evidence" value="ECO:0007669"/>
    <property type="project" value="InterPro"/>
</dbReference>
<dbReference type="GO" id="GO:0005886">
    <property type="term" value="C:plasma membrane"/>
    <property type="evidence" value="ECO:0007669"/>
    <property type="project" value="TreeGrafter"/>
</dbReference>
<evidence type="ECO:0000259" key="3">
    <source>
        <dbReference type="Pfam" id="PF05223"/>
    </source>
</evidence>
<evidence type="ECO:0000313" key="4">
    <source>
        <dbReference type="EMBL" id="TDD05827.1"/>
    </source>
</evidence>